<evidence type="ECO:0000259" key="7">
    <source>
        <dbReference type="Pfam" id="PF14322"/>
    </source>
</evidence>
<dbReference type="InterPro" id="IPR012944">
    <property type="entry name" value="SusD_RagB_dom"/>
</dbReference>
<comment type="caution">
    <text evidence="8">The sequence shown here is derived from an EMBL/GenBank/DDBJ whole genome shotgun (WGS) entry which is preliminary data.</text>
</comment>
<dbReference type="Proteomes" id="UP000317624">
    <property type="component" value="Unassembled WGS sequence"/>
</dbReference>
<dbReference type="PROSITE" id="PS51257">
    <property type="entry name" value="PROKAR_LIPOPROTEIN"/>
    <property type="match status" value="1"/>
</dbReference>
<dbReference type="Pfam" id="PF07980">
    <property type="entry name" value="SusD_RagB"/>
    <property type="match status" value="1"/>
</dbReference>
<protein>
    <submittedName>
        <fullName evidence="8">RagB/SusD family nutrient uptake outer membrane protein</fullName>
    </submittedName>
</protein>
<evidence type="ECO:0000256" key="5">
    <source>
        <dbReference type="ARBA" id="ARBA00023237"/>
    </source>
</evidence>
<keyword evidence="9" id="KW-1185">Reference proteome</keyword>
<evidence type="ECO:0000313" key="9">
    <source>
        <dbReference type="Proteomes" id="UP000317624"/>
    </source>
</evidence>
<organism evidence="8 9">
    <name type="scientific">Hymenobacter setariae</name>
    <dbReference type="NCBI Taxonomy" id="2594794"/>
    <lineage>
        <taxon>Bacteria</taxon>
        <taxon>Pseudomonadati</taxon>
        <taxon>Bacteroidota</taxon>
        <taxon>Cytophagia</taxon>
        <taxon>Cytophagales</taxon>
        <taxon>Hymenobacteraceae</taxon>
        <taxon>Hymenobacter</taxon>
    </lineage>
</organism>
<dbReference type="InterPro" id="IPR011990">
    <property type="entry name" value="TPR-like_helical_dom_sf"/>
</dbReference>
<keyword evidence="4" id="KW-0472">Membrane</keyword>
<proteinExistence type="inferred from homology"/>
<evidence type="ECO:0000256" key="1">
    <source>
        <dbReference type="ARBA" id="ARBA00004442"/>
    </source>
</evidence>
<evidence type="ECO:0000313" key="8">
    <source>
        <dbReference type="EMBL" id="TVT40572.1"/>
    </source>
</evidence>
<dbReference type="OrthoDB" id="9792139at2"/>
<dbReference type="GO" id="GO:0009279">
    <property type="term" value="C:cell outer membrane"/>
    <property type="evidence" value="ECO:0007669"/>
    <property type="project" value="UniProtKB-SubCell"/>
</dbReference>
<dbReference type="Gene3D" id="1.25.40.390">
    <property type="match status" value="1"/>
</dbReference>
<feature type="domain" description="SusD-like N-terminal" evidence="7">
    <location>
        <begin position="85"/>
        <end position="232"/>
    </location>
</feature>
<comment type="similarity">
    <text evidence="2">Belongs to the SusD family.</text>
</comment>
<dbReference type="AlphaFoldDB" id="A0A558BVQ2"/>
<dbReference type="CDD" id="cd08977">
    <property type="entry name" value="SusD"/>
    <property type="match status" value="1"/>
</dbReference>
<reference evidence="8 9" key="1">
    <citation type="submission" date="2019-07" db="EMBL/GenBank/DDBJ databases">
        <title>Hymenobacter sp. straun FUR1 Genome sequencing and assembly.</title>
        <authorList>
            <person name="Chhetri G."/>
        </authorList>
    </citation>
    <scope>NUCLEOTIDE SEQUENCE [LARGE SCALE GENOMIC DNA]</scope>
    <source>
        <strain evidence="8 9">Fur1</strain>
    </source>
</reference>
<accession>A0A558BVQ2</accession>
<dbReference type="Pfam" id="PF14322">
    <property type="entry name" value="SusD-like_3"/>
    <property type="match status" value="1"/>
</dbReference>
<name>A0A558BVQ2_9BACT</name>
<evidence type="ECO:0000256" key="4">
    <source>
        <dbReference type="ARBA" id="ARBA00023136"/>
    </source>
</evidence>
<dbReference type="SUPFAM" id="SSF48452">
    <property type="entry name" value="TPR-like"/>
    <property type="match status" value="1"/>
</dbReference>
<feature type="domain" description="RagB/SusD" evidence="6">
    <location>
        <begin position="362"/>
        <end position="492"/>
    </location>
</feature>
<dbReference type="RefSeq" id="WP_144848690.1">
    <property type="nucleotide sequence ID" value="NZ_VMRJ01000003.1"/>
</dbReference>
<keyword evidence="5" id="KW-0998">Cell outer membrane</keyword>
<sequence>MKNIFSWSAGVLALGLSLAGCKDALQIEPQQSINADDAYNTSQKVSAAVVGAYARLDDPRLYGTDLILVPELMASNGYITWAGTFQNYRQISLHTQISTLSNAQGIWTQAYNAINQCNLILNALPAVTDAGQRKQFEGEAHYIRGIMYFELVRLFAQQYQAGGGNTQPGVPINIVPITNTEQADVKLPRASVEEVYTQILTDLRTASTMLPTQNVTRASKYSAEAMLARVYLQQGNYTAARDMANDVITNSGASLVGSVAAVFANRNSAESLFEIQQNDQNNAGTSNDGLATYFAGYSPNGDQTVLYGRGDVYISGAFANQYGYGSGDVRGTDSLSAITTKKLIYLSDGNSRRNRLRTLKWRTYGQNIPIVRLAEMYLIRAEADVRAGNTASATADVNAVRTRSGATALATVTLDDVLRERQLELAFEGFRIHDLHRVNGIVIPAVAAKPATADSPAVPASPAVYASDQRFVLPIPQREINNNSLLTQNAGY</sequence>
<gene>
    <name evidence="8" type="ORF">FNT36_13955</name>
</gene>
<dbReference type="EMBL" id="VMRJ01000003">
    <property type="protein sequence ID" value="TVT40572.1"/>
    <property type="molecule type" value="Genomic_DNA"/>
</dbReference>
<dbReference type="InterPro" id="IPR033985">
    <property type="entry name" value="SusD-like_N"/>
</dbReference>
<evidence type="ECO:0000259" key="6">
    <source>
        <dbReference type="Pfam" id="PF07980"/>
    </source>
</evidence>
<comment type="subcellular location">
    <subcellularLocation>
        <location evidence="1">Cell outer membrane</location>
    </subcellularLocation>
</comment>
<keyword evidence="3" id="KW-0732">Signal</keyword>
<evidence type="ECO:0000256" key="3">
    <source>
        <dbReference type="ARBA" id="ARBA00022729"/>
    </source>
</evidence>
<evidence type="ECO:0000256" key="2">
    <source>
        <dbReference type="ARBA" id="ARBA00006275"/>
    </source>
</evidence>